<dbReference type="InterPro" id="IPR051244">
    <property type="entry name" value="TCAF"/>
</dbReference>
<dbReference type="PANTHER" id="PTHR15730:SF5">
    <property type="entry name" value="SI:CH211-210B2.2-RELATED"/>
    <property type="match status" value="1"/>
</dbReference>
<feature type="domain" description="Peptidase M60" evidence="1">
    <location>
        <begin position="325"/>
        <end position="506"/>
    </location>
</feature>
<dbReference type="Pfam" id="PF17291">
    <property type="entry name" value="M60-like_N"/>
    <property type="match status" value="1"/>
</dbReference>
<protein>
    <submittedName>
        <fullName evidence="2">Protein FAM115</fullName>
    </submittedName>
</protein>
<evidence type="ECO:0000313" key="2">
    <source>
        <dbReference type="EMBL" id="KFQ28682.1"/>
    </source>
</evidence>
<gene>
    <name evidence="2" type="ORF">N332_02193</name>
</gene>
<dbReference type="Pfam" id="PF13402">
    <property type="entry name" value="Peptidase_M60"/>
    <property type="match status" value="1"/>
</dbReference>
<dbReference type="GO" id="GO:0005886">
    <property type="term" value="C:plasma membrane"/>
    <property type="evidence" value="ECO:0007669"/>
    <property type="project" value="TreeGrafter"/>
</dbReference>
<dbReference type="GO" id="GO:0090314">
    <property type="term" value="P:positive regulation of protein targeting to membrane"/>
    <property type="evidence" value="ECO:0007669"/>
    <property type="project" value="TreeGrafter"/>
</dbReference>
<accession>A0A091RJD5</accession>
<dbReference type="FunFam" id="2.60.120.1250:FF:000001">
    <property type="entry name" value="TRPM8 channel-associated factor 3"/>
    <property type="match status" value="1"/>
</dbReference>
<keyword evidence="3" id="KW-1185">Reference proteome</keyword>
<evidence type="ECO:0000259" key="1">
    <source>
        <dbReference type="PROSITE" id="PS51723"/>
    </source>
</evidence>
<dbReference type="Gene3D" id="2.60.120.1250">
    <property type="entry name" value="Peptidase M60, enhancin-like domain 1"/>
    <property type="match status" value="1"/>
</dbReference>
<dbReference type="EMBL" id="KK800944">
    <property type="protein sequence ID" value="KFQ28682.1"/>
    <property type="molecule type" value="Genomic_DNA"/>
</dbReference>
<reference evidence="2 3" key="1">
    <citation type="submission" date="2014-04" db="EMBL/GenBank/DDBJ databases">
        <title>Genome evolution of avian class.</title>
        <authorList>
            <person name="Zhang G."/>
            <person name="Li C."/>
        </authorList>
    </citation>
    <scope>NUCLEOTIDE SEQUENCE [LARGE SCALE GENOMIC DNA]</scope>
    <source>
        <strain evidence="2">BGI_N332</strain>
    </source>
</reference>
<dbReference type="PROSITE" id="PS51723">
    <property type="entry name" value="PEPTIDASE_M60"/>
    <property type="match status" value="1"/>
</dbReference>
<name>A0A091RJD5_9AVES</name>
<sequence length="506" mass="55675">DLEVLLEGVTEFKIEDDSAPSDLLIHGALAFPIAMNDSQQAFLAAAHYGRGRVVVLSHESFFQASAMKTFILNAIGWLDAGKGGQVGIAGDLQDFFTLLNQEKIPCKVTGLQENLSVYCCKAYSDKEVEKVHEFVSRGGGLLVGGQAWSWAAGNADENAIAGFPWNKRLQKFGVGILDFIPESTQPVSHPDKVSSQYHFRKALSRFQQNLEKKEALKPPYSSWLKKLARDSAVFLRIPAQTSQVIRSVQKEMAELVLSQGVPDVTADNPIKGSSEDMVLINIAAELYDSFPEVRKQMSAPNQNLPEMTTSPAVTVKIDGRNEGPKAWRSTGLYIPPRRTATLHFPASAVAANLEVQIGCHTDDLSHAAKMKRPPLVVKKFKVEKTTMEVSSLWGGLIYIIVPEESTLGQISVTIKEAVQAPFFRLGETDVSAWQSTISQYPAPWAELATENIILTVPAADVRHMDNPERLLSIWSKMMNEIARLAAIPATFPRPERMVGDVQISYG</sequence>
<feature type="non-terminal residue" evidence="2">
    <location>
        <position position="506"/>
    </location>
</feature>
<feature type="non-terminal residue" evidence="2">
    <location>
        <position position="1"/>
    </location>
</feature>
<dbReference type="PANTHER" id="PTHR15730">
    <property type="entry name" value="EXPERIMENTAL AUTOIMMUNE PROSTATITIS ANTIGEN 2-RELATED"/>
    <property type="match status" value="1"/>
</dbReference>
<dbReference type="InterPro" id="IPR031161">
    <property type="entry name" value="Peptidase_M60_dom"/>
</dbReference>
<dbReference type="GO" id="GO:0044325">
    <property type="term" value="F:transmembrane transporter binding"/>
    <property type="evidence" value="ECO:0007669"/>
    <property type="project" value="TreeGrafter"/>
</dbReference>
<dbReference type="InterPro" id="IPR035423">
    <property type="entry name" value="M60-like_N"/>
</dbReference>
<organism evidence="2 3">
    <name type="scientific">Mesitornis unicolor</name>
    <name type="common">brown roatelo</name>
    <dbReference type="NCBI Taxonomy" id="54374"/>
    <lineage>
        <taxon>Eukaryota</taxon>
        <taxon>Metazoa</taxon>
        <taxon>Chordata</taxon>
        <taxon>Craniata</taxon>
        <taxon>Vertebrata</taxon>
        <taxon>Euteleostomi</taxon>
        <taxon>Archelosauria</taxon>
        <taxon>Archosauria</taxon>
        <taxon>Dinosauria</taxon>
        <taxon>Saurischia</taxon>
        <taxon>Theropoda</taxon>
        <taxon>Coelurosauria</taxon>
        <taxon>Aves</taxon>
        <taxon>Neognathae</taxon>
        <taxon>Neoaves</taxon>
        <taxon>Columbimorphae</taxon>
        <taxon>Mesitornithiformes</taxon>
        <taxon>Mesitornithidae</taxon>
        <taxon>Mesitornis</taxon>
    </lineage>
</organism>
<dbReference type="SMART" id="SM01276">
    <property type="entry name" value="M60-like"/>
    <property type="match status" value="1"/>
</dbReference>
<dbReference type="Proteomes" id="UP000053369">
    <property type="component" value="Unassembled WGS sequence"/>
</dbReference>
<evidence type="ECO:0000313" key="3">
    <source>
        <dbReference type="Proteomes" id="UP000053369"/>
    </source>
</evidence>
<dbReference type="Gene3D" id="3.40.390.80">
    <property type="entry name" value="Peptidase M60, enhancin-like domain 2"/>
    <property type="match status" value="1"/>
</dbReference>
<dbReference type="AlphaFoldDB" id="A0A091RJD5"/>
<proteinExistence type="predicted"/>